<evidence type="ECO:0000313" key="2">
    <source>
        <dbReference type="EMBL" id="MDC0719094.1"/>
    </source>
</evidence>
<dbReference type="Pfam" id="PF01419">
    <property type="entry name" value="Jacalin"/>
    <property type="match status" value="1"/>
</dbReference>
<reference evidence="2 3" key="1">
    <citation type="submission" date="2022-11" db="EMBL/GenBank/DDBJ databases">
        <title>Minimal conservation of predation-associated metabolite biosynthetic gene clusters underscores biosynthetic potential of Myxococcota including descriptions for ten novel species: Archangium lansinium sp. nov., Myxococcus landrumus sp. nov., Nannocystis bai.</title>
        <authorList>
            <person name="Ahearne A."/>
            <person name="Stevens C."/>
            <person name="Dowd S."/>
        </authorList>
    </citation>
    <scope>NUCLEOTIDE SEQUENCE [LARGE SCALE GENOMIC DNA]</scope>
    <source>
        <strain evidence="2 3">BB15-2</strain>
    </source>
</reference>
<evidence type="ECO:0000259" key="1">
    <source>
        <dbReference type="Pfam" id="PF01419"/>
    </source>
</evidence>
<gene>
    <name evidence="2" type="ORF">POL25_19470</name>
</gene>
<dbReference type="RefSeq" id="WP_272087605.1">
    <property type="nucleotide sequence ID" value="NZ_JAQNDL010000002.1"/>
</dbReference>
<dbReference type="InterPro" id="IPR001229">
    <property type="entry name" value="Jacalin-like_lectin_dom"/>
</dbReference>
<keyword evidence="3" id="KW-1185">Reference proteome</keyword>
<comment type="caution">
    <text evidence="2">The sequence shown here is derived from an EMBL/GenBank/DDBJ whole genome shotgun (WGS) entry which is preliminary data.</text>
</comment>
<proteinExistence type="predicted"/>
<name>A0ABT5E194_9BACT</name>
<dbReference type="SUPFAM" id="SSF51101">
    <property type="entry name" value="Mannose-binding lectins"/>
    <property type="match status" value="1"/>
</dbReference>
<dbReference type="Proteomes" id="UP001221686">
    <property type="component" value="Unassembled WGS sequence"/>
</dbReference>
<dbReference type="InterPro" id="IPR036404">
    <property type="entry name" value="Jacalin-like_lectin_dom_sf"/>
</dbReference>
<accession>A0ABT5E194</accession>
<sequence length="513" mass="55237">MNAKIENASARTSDVRPFTEVAAVYAGYDSVNDNGRVTRAVEGTPPVVHGGSGSSRISVCLSIEQVYQELGIGWSLGAGIPGVGSASRKSEFVHSLKITTYSLTIVVYSKHVEKTETAAEAHLMSTVQPPRDDQALREFFSAYGDSFITSLTTGSEYYGTYVLYAQTEVEQRGFENELKAKGIYSGVTLSASLQTALNEAMRSFSVTIRFDQEVAGIANPSLPAATEMISYALNFPSIPVSAPVILGYEYDGYEHLPEIGTSFSPIAENRRYFIGDKAIPGLNSKEAEVQALDDQLLWLQETYSFYGGYTDAKVNEVKVISGQDLAAIHSQKSEYSRDPIQSFTEPPLPSLTKGTPALSFSWAATAQAGSTGGNPYDDVPSPSDHISKRTRISHIKMRMGDRIDKLTTTYQDQNGDTVKAHGGSGGREDRSLTVGAGQFVTRCTGKYNKKMDSMTFTITGGASVSAGGSSGDKTFDMAPPAGSFVLGFRGRSGSEYDAIQLVYANFNPAVWST</sequence>
<organism evidence="2 3">
    <name type="scientific">Nannocystis bainbridge</name>
    <dbReference type="NCBI Taxonomy" id="2995303"/>
    <lineage>
        <taxon>Bacteria</taxon>
        <taxon>Pseudomonadati</taxon>
        <taxon>Myxococcota</taxon>
        <taxon>Polyangia</taxon>
        <taxon>Nannocystales</taxon>
        <taxon>Nannocystaceae</taxon>
        <taxon>Nannocystis</taxon>
    </lineage>
</organism>
<evidence type="ECO:0000313" key="3">
    <source>
        <dbReference type="Proteomes" id="UP001221686"/>
    </source>
</evidence>
<feature type="domain" description="Jacalin-type lectin" evidence="1">
    <location>
        <begin position="368"/>
        <end position="500"/>
    </location>
</feature>
<dbReference type="EMBL" id="JAQNDL010000002">
    <property type="protein sequence ID" value="MDC0719094.1"/>
    <property type="molecule type" value="Genomic_DNA"/>
</dbReference>
<protein>
    <recommendedName>
        <fullName evidence="1">Jacalin-type lectin domain-containing protein</fullName>
    </recommendedName>
</protein>
<dbReference type="Gene3D" id="2.100.10.30">
    <property type="entry name" value="Jacalin-like lectin domain"/>
    <property type="match status" value="1"/>
</dbReference>